<dbReference type="EMBL" id="POUA01000498">
    <property type="protein sequence ID" value="PZG24470.1"/>
    <property type="molecule type" value="Genomic_DNA"/>
</dbReference>
<evidence type="ECO:0000313" key="2">
    <source>
        <dbReference type="Proteomes" id="UP000248544"/>
    </source>
</evidence>
<accession>A0A2W2FGD7</accession>
<name>A0A2W2FGD7_9ACTN</name>
<keyword evidence="2" id="KW-1185">Reference proteome</keyword>
<protein>
    <submittedName>
        <fullName evidence="1">Helix-turn-helix transcriptional regulator</fullName>
    </submittedName>
</protein>
<dbReference type="AlphaFoldDB" id="A0A2W2FGD7"/>
<evidence type="ECO:0000313" key="1">
    <source>
        <dbReference type="EMBL" id="PZG24470.1"/>
    </source>
</evidence>
<sequence length="164" mass="18498">MYLERFDSAARGPLRHQIMPIYFAPDQIEAAVRLGLPDRAAGALARFEPWATAARHPWAEAVLHRCHALLADDDATAERHWRLATDAHADANRPFERARTDLLYGEWLRRARRKNEARTRLRGALETFDRAGARPWSERARAELRATGETVTAGAPDLIALLSP</sequence>
<proteinExistence type="predicted"/>
<gene>
    <name evidence="1" type="ORF">C1I98_35655</name>
</gene>
<dbReference type="Proteomes" id="UP000248544">
    <property type="component" value="Unassembled WGS sequence"/>
</dbReference>
<reference evidence="1 2" key="1">
    <citation type="submission" date="2018-01" db="EMBL/GenBank/DDBJ databases">
        <title>Draft genome sequence of Sphaerisporangium sp. 7K107.</title>
        <authorList>
            <person name="Sahin N."/>
            <person name="Saygin H."/>
            <person name="Ay H."/>
        </authorList>
    </citation>
    <scope>NUCLEOTIDE SEQUENCE [LARGE SCALE GENOMIC DNA]</scope>
    <source>
        <strain evidence="1 2">7K107</strain>
    </source>
</reference>
<feature type="non-terminal residue" evidence="1">
    <location>
        <position position="164"/>
    </location>
</feature>
<comment type="caution">
    <text evidence="1">The sequence shown here is derived from an EMBL/GenBank/DDBJ whole genome shotgun (WGS) entry which is preliminary data.</text>
</comment>
<organism evidence="1 2">
    <name type="scientific">Spongiactinospora gelatinilytica</name>
    <dbReference type="NCBI Taxonomy" id="2666298"/>
    <lineage>
        <taxon>Bacteria</taxon>
        <taxon>Bacillati</taxon>
        <taxon>Actinomycetota</taxon>
        <taxon>Actinomycetes</taxon>
        <taxon>Streptosporangiales</taxon>
        <taxon>Streptosporangiaceae</taxon>
        <taxon>Spongiactinospora</taxon>
    </lineage>
</organism>